<dbReference type="InterPro" id="IPR004372">
    <property type="entry name" value="Ac/propionate_kinase"/>
</dbReference>
<protein>
    <recommendedName>
        <fullName evidence="5">Acetate kinase</fullName>
        <ecNumber evidence="5">2.7.2.1</ecNumber>
    </recommendedName>
    <alternativeName>
        <fullName evidence="5">Acetokinase</fullName>
    </alternativeName>
</protein>
<dbReference type="PANTHER" id="PTHR21060:SF15">
    <property type="entry name" value="ACETATE KINASE-RELATED"/>
    <property type="match status" value="1"/>
</dbReference>
<comment type="similarity">
    <text evidence="5 6">Belongs to the acetokinase family.</text>
</comment>
<feature type="site" description="Transition state stabilizer" evidence="5">
    <location>
        <position position="235"/>
    </location>
</feature>
<evidence type="ECO:0000313" key="8">
    <source>
        <dbReference type="Proteomes" id="UP000295008"/>
    </source>
</evidence>
<comment type="cofactor">
    <cofactor evidence="5">
        <name>Mg(2+)</name>
        <dbReference type="ChEBI" id="CHEBI:18420"/>
    </cofactor>
    <cofactor evidence="5">
        <name>Mn(2+)</name>
        <dbReference type="ChEBI" id="CHEBI:29035"/>
    </cofactor>
    <text evidence="5">Mg(2+). Can also accept Mn(2+).</text>
</comment>
<gene>
    <name evidence="5" type="primary">ackA</name>
    <name evidence="7" type="ORF">EDC14_103316</name>
</gene>
<dbReference type="OrthoDB" id="9802453at2"/>
<feature type="site" description="Transition state stabilizer" evidence="5">
    <location>
        <position position="174"/>
    </location>
</feature>
<accession>A0A4R1R7B8</accession>
<dbReference type="PIRSF" id="PIRSF000722">
    <property type="entry name" value="Acetate_prop_kin"/>
    <property type="match status" value="1"/>
</dbReference>
<keyword evidence="5" id="KW-0963">Cytoplasm</keyword>
<dbReference type="CDD" id="cd24010">
    <property type="entry name" value="ASKHA_NBD_AcK_PK"/>
    <property type="match status" value="1"/>
</dbReference>
<dbReference type="InterPro" id="IPR000890">
    <property type="entry name" value="Aliphatic_acid_kin_short-chain"/>
</dbReference>
<evidence type="ECO:0000256" key="1">
    <source>
        <dbReference type="ARBA" id="ARBA00022679"/>
    </source>
</evidence>
<dbReference type="GO" id="GO:0008776">
    <property type="term" value="F:acetate kinase activity"/>
    <property type="evidence" value="ECO:0007669"/>
    <property type="project" value="UniProtKB-UniRule"/>
</dbReference>
<dbReference type="SUPFAM" id="SSF53067">
    <property type="entry name" value="Actin-like ATPase domain"/>
    <property type="match status" value="2"/>
</dbReference>
<keyword evidence="5" id="KW-0460">Magnesium</keyword>
<dbReference type="PANTHER" id="PTHR21060">
    <property type="entry name" value="ACETATE KINASE"/>
    <property type="match status" value="1"/>
</dbReference>
<keyword evidence="4 5" id="KW-0067">ATP-binding</keyword>
<reference evidence="7 8" key="1">
    <citation type="submission" date="2019-03" db="EMBL/GenBank/DDBJ databases">
        <title>Genomic Encyclopedia of Type Strains, Phase IV (KMG-IV): sequencing the most valuable type-strain genomes for metagenomic binning, comparative biology and taxonomic classification.</title>
        <authorList>
            <person name="Goeker M."/>
        </authorList>
    </citation>
    <scope>NUCLEOTIDE SEQUENCE [LARGE SCALE GENOMIC DNA]</scope>
    <source>
        <strain evidence="7 8">LX-B</strain>
    </source>
</reference>
<dbReference type="GO" id="GO:0005737">
    <property type="term" value="C:cytoplasm"/>
    <property type="evidence" value="ECO:0007669"/>
    <property type="project" value="UniProtKB-SubCell"/>
</dbReference>
<evidence type="ECO:0000256" key="3">
    <source>
        <dbReference type="ARBA" id="ARBA00022777"/>
    </source>
</evidence>
<dbReference type="GO" id="GO:0006083">
    <property type="term" value="P:acetate metabolic process"/>
    <property type="evidence" value="ECO:0007669"/>
    <property type="project" value="TreeGrafter"/>
</dbReference>
<feature type="active site" description="Proton donor/acceptor" evidence="5">
    <location>
        <position position="142"/>
    </location>
</feature>
<dbReference type="EMBL" id="SLUN01000033">
    <property type="protein sequence ID" value="TCL61511.1"/>
    <property type="molecule type" value="Genomic_DNA"/>
</dbReference>
<keyword evidence="2 5" id="KW-0547">Nucleotide-binding</keyword>
<evidence type="ECO:0000313" key="7">
    <source>
        <dbReference type="EMBL" id="TCL61511.1"/>
    </source>
</evidence>
<comment type="subcellular location">
    <subcellularLocation>
        <location evidence="5">Cytoplasm</location>
    </subcellularLocation>
</comment>
<evidence type="ECO:0000256" key="2">
    <source>
        <dbReference type="ARBA" id="ARBA00022741"/>
    </source>
</evidence>
<dbReference type="GO" id="GO:0005524">
    <property type="term" value="F:ATP binding"/>
    <property type="evidence" value="ECO:0007669"/>
    <property type="project" value="UniProtKB-KW"/>
</dbReference>
<dbReference type="NCBIfam" id="TIGR00016">
    <property type="entry name" value="ackA"/>
    <property type="match status" value="1"/>
</dbReference>
<dbReference type="PRINTS" id="PR00471">
    <property type="entry name" value="ACETATEKNASE"/>
</dbReference>
<dbReference type="UniPathway" id="UPA00340">
    <property type="reaction ID" value="UER00458"/>
</dbReference>
<feature type="binding site" evidence="5">
    <location>
        <position position="14"/>
    </location>
    <ligand>
        <name>ATP</name>
        <dbReference type="ChEBI" id="CHEBI:30616"/>
    </ligand>
</feature>
<comment type="subunit">
    <text evidence="5">Homodimer.</text>
</comment>
<organism evidence="7 8">
    <name type="scientific">Hydrogenispora ethanolica</name>
    <dbReference type="NCBI Taxonomy" id="1082276"/>
    <lineage>
        <taxon>Bacteria</taxon>
        <taxon>Bacillati</taxon>
        <taxon>Bacillota</taxon>
        <taxon>Hydrogenispora</taxon>
    </lineage>
</organism>
<dbReference type="HAMAP" id="MF_00020">
    <property type="entry name" value="Acetate_kinase"/>
    <property type="match status" value="1"/>
</dbReference>
<dbReference type="InterPro" id="IPR043129">
    <property type="entry name" value="ATPase_NBD"/>
</dbReference>
<evidence type="ECO:0000256" key="4">
    <source>
        <dbReference type="ARBA" id="ARBA00022840"/>
    </source>
</evidence>
<dbReference type="GO" id="GO:0006085">
    <property type="term" value="P:acetyl-CoA biosynthetic process"/>
    <property type="evidence" value="ECO:0007669"/>
    <property type="project" value="UniProtKB-UniRule"/>
</dbReference>
<keyword evidence="8" id="KW-1185">Reference proteome</keyword>
<evidence type="ECO:0000256" key="6">
    <source>
        <dbReference type="RuleBase" id="RU003835"/>
    </source>
</evidence>
<comment type="function">
    <text evidence="5">Catalyzes the formation of acetyl phosphate from acetate and ATP. Can also catalyze the reverse reaction.</text>
</comment>
<dbReference type="Proteomes" id="UP000295008">
    <property type="component" value="Unassembled WGS sequence"/>
</dbReference>
<feature type="binding site" evidence="5">
    <location>
        <position position="7"/>
    </location>
    <ligand>
        <name>Mg(2+)</name>
        <dbReference type="ChEBI" id="CHEBI:18420"/>
    </ligand>
</feature>
<comment type="pathway">
    <text evidence="5">Metabolic intermediate biosynthesis; acetyl-CoA biosynthesis; acetyl-CoA from acetate: step 1/2.</text>
</comment>
<dbReference type="EC" id="2.7.2.1" evidence="5"/>
<keyword evidence="1 5" id="KW-0808">Transferase</keyword>
<feature type="binding site" evidence="5">
    <location>
        <begin position="277"/>
        <end position="279"/>
    </location>
    <ligand>
        <name>ATP</name>
        <dbReference type="ChEBI" id="CHEBI:30616"/>
    </ligand>
</feature>
<dbReference type="RefSeq" id="WP_132016212.1">
    <property type="nucleotide sequence ID" value="NZ_SLUN01000033.1"/>
</dbReference>
<feature type="binding site" evidence="5">
    <location>
        <position position="378"/>
    </location>
    <ligand>
        <name>Mg(2+)</name>
        <dbReference type="ChEBI" id="CHEBI:18420"/>
    </ligand>
</feature>
<dbReference type="AlphaFoldDB" id="A0A4R1R7B8"/>
<evidence type="ECO:0000256" key="5">
    <source>
        <dbReference type="HAMAP-Rule" id="MF_00020"/>
    </source>
</evidence>
<feature type="binding site" evidence="5">
    <location>
        <position position="85"/>
    </location>
    <ligand>
        <name>substrate</name>
    </ligand>
</feature>
<name>A0A4R1R7B8_HYDET</name>
<dbReference type="GO" id="GO:0000287">
    <property type="term" value="F:magnesium ion binding"/>
    <property type="evidence" value="ECO:0007669"/>
    <property type="project" value="UniProtKB-UniRule"/>
</dbReference>
<keyword evidence="5" id="KW-0479">Metal-binding</keyword>
<dbReference type="Pfam" id="PF00871">
    <property type="entry name" value="Acetate_kinase"/>
    <property type="match status" value="1"/>
</dbReference>
<keyword evidence="3 5" id="KW-0418">Kinase</keyword>
<comment type="caution">
    <text evidence="5">Lacks conserved residue(s) required for the propagation of feature annotation.</text>
</comment>
<comment type="catalytic activity">
    <reaction evidence="5">
        <text>acetate + ATP = acetyl phosphate + ADP</text>
        <dbReference type="Rhea" id="RHEA:11352"/>
        <dbReference type="ChEBI" id="CHEBI:22191"/>
        <dbReference type="ChEBI" id="CHEBI:30089"/>
        <dbReference type="ChEBI" id="CHEBI:30616"/>
        <dbReference type="ChEBI" id="CHEBI:456216"/>
        <dbReference type="EC" id="2.7.2.1"/>
    </reaction>
</comment>
<proteinExistence type="inferred from homology"/>
<comment type="caution">
    <text evidence="7">The sequence shown here is derived from an EMBL/GenBank/DDBJ whole genome shotgun (WGS) entry which is preliminary data.</text>
</comment>
<sequence length="393" mass="42340">MKILVVNCGGSSIKCKLMEMPEEKVLAKGAVERIGKADAVVTLKSDTAERRETAAIPDHAAGLEVLMQQIIAAFGEGAVESIGHRAVHGGREVTGAVVVDAHVKEIIASYCDLAPLHNPPNLKGIEACERLFPGITQVAVFDTALHTNLPECAYIYALPHELCSKYRIRRYGFHGIAFQYMAERAAVLFETPVEKLRLVQLMLGSGTTANALRYGKSIDVSTGLTPTEGLVQSTRCGDLDPLVVTYLMRREGMAPERMEKLLCNESGWLGISGISNDLREVELAITTGDSRAHAAYETFVYRTKKYIGAYAAAMGGIDALTIAGGVGEGSAQVRAAILSGLEFLGIELDAARNQDPQPEKIISSRDSRVKVAVVAADEELVIARDTWAIASQR</sequence>
<dbReference type="Gene3D" id="3.30.420.40">
    <property type="match status" value="2"/>
</dbReference>